<protein>
    <submittedName>
        <fullName evidence="1">Uncharacterized protein</fullName>
    </submittedName>
</protein>
<proteinExistence type="predicted"/>
<organism evidence="1 2">
    <name type="scientific">Actinomadura vinacea</name>
    <dbReference type="NCBI Taxonomy" id="115336"/>
    <lineage>
        <taxon>Bacteria</taxon>
        <taxon>Bacillati</taxon>
        <taxon>Actinomycetota</taxon>
        <taxon>Actinomycetes</taxon>
        <taxon>Streptosporangiales</taxon>
        <taxon>Thermomonosporaceae</taxon>
        <taxon>Actinomadura</taxon>
    </lineage>
</organism>
<sequence>MSPPVGVVAVRLGKVCPVGDMYEVVLAMDIRADVTDDELAELLWHVGQGPQPERLTMGTDNFLGTRPLGDPNDPDCEWDTDEPAPVFDQRGVGWKIGGALVVELVRRQKPDGWSLTVRQEFHPDSFYQLRALLDWLGPHSVNANVGDIPFFVGYMRFYEEAEITPLVLLNGRIGLPEAIESHTPHWQGA</sequence>
<accession>A0ABN3JU94</accession>
<evidence type="ECO:0000313" key="2">
    <source>
        <dbReference type="Proteomes" id="UP001501231"/>
    </source>
</evidence>
<reference evidence="1 2" key="1">
    <citation type="journal article" date="2019" name="Int. J. Syst. Evol. Microbiol.">
        <title>The Global Catalogue of Microorganisms (GCM) 10K type strain sequencing project: providing services to taxonomists for standard genome sequencing and annotation.</title>
        <authorList>
            <consortium name="The Broad Institute Genomics Platform"/>
            <consortium name="The Broad Institute Genome Sequencing Center for Infectious Disease"/>
            <person name="Wu L."/>
            <person name="Ma J."/>
        </authorList>
    </citation>
    <scope>NUCLEOTIDE SEQUENCE [LARGE SCALE GENOMIC DNA]</scope>
    <source>
        <strain evidence="1 2">JCM 3325</strain>
    </source>
</reference>
<evidence type="ECO:0000313" key="1">
    <source>
        <dbReference type="EMBL" id="GAA2440643.1"/>
    </source>
</evidence>
<keyword evidence="2" id="KW-1185">Reference proteome</keyword>
<name>A0ABN3JU94_9ACTN</name>
<dbReference type="EMBL" id="BAAARW010000024">
    <property type="protein sequence ID" value="GAA2440643.1"/>
    <property type="molecule type" value="Genomic_DNA"/>
</dbReference>
<gene>
    <name evidence="1" type="ORF">GCM10010191_65720</name>
</gene>
<dbReference type="Proteomes" id="UP001501231">
    <property type="component" value="Unassembled WGS sequence"/>
</dbReference>
<comment type="caution">
    <text evidence="1">The sequence shown here is derived from an EMBL/GenBank/DDBJ whole genome shotgun (WGS) entry which is preliminary data.</text>
</comment>